<proteinExistence type="predicted"/>
<dbReference type="Proteomes" id="UP001432027">
    <property type="component" value="Unassembled WGS sequence"/>
</dbReference>
<reference evidence="2" key="1">
    <citation type="submission" date="2023-10" db="EMBL/GenBank/DDBJ databases">
        <title>Genome assembly of Pristionchus species.</title>
        <authorList>
            <person name="Yoshida K."/>
            <person name="Sommer R.J."/>
        </authorList>
    </citation>
    <scope>NUCLEOTIDE SEQUENCE</scope>
    <source>
        <strain evidence="2">RS0144</strain>
    </source>
</reference>
<protein>
    <submittedName>
        <fullName evidence="2">Uncharacterized protein</fullName>
    </submittedName>
</protein>
<keyword evidence="3" id="KW-1185">Reference proteome</keyword>
<evidence type="ECO:0000313" key="3">
    <source>
        <dbReference type="Proteomes" id="UP001432027"/>
    </source>
</evidence>
<gene>
    <name evidence="2" type="ORF">PENTCL1PPCAC_25950</name>
</gene>
<feature type="non-terminal residue" evidence="2">
    <location>
        <position position="248"/>
    </location>
</feature>
<organism evidence="2 3">
    <name type="scientific">Pristionchus entomophagus</name>
    <dbReference type="NCBI Taxonomy" id="358040"/>
    <lineage>
        <taxon>Eukaryota</taxon>
        <taxon>Metazoa</taxon>
        <taxon>Ecdysozoa</taxon>
        <taxon>Nematoda</taxon>
        <taxon>Chromadorea</taxon>
        <taxon>Rhabditida</taxon>
        <taxon>Rhabditina</taxon>
        <taxon>Diplogasteromorpha</taxon>
        <taxon>Diplogasteroidea</taxon>
        <taxon>Neodiplogasteridae</taxon>
        <taxon>Pristionchus</taxon>
    </lineage>
</organism>
<comment type="caution">
    <text evidence="2">The sequence shown here is derived from an EMBL/GenBank/DDBJ whole genome shotgun (WGS) entry which is preliminary data.</text>
</comment>
<dbReference type="AlphaFoldDB" id="A0AAV5UA70"/>
<evidence type="ECO:0000256" key="1">
    <source>
        <dbReference type="SAM" id="MobiDB-lite"/>
    </source>
</evidence>
<feature type="region of interest" description="Disordered" evidence="1">
    <location>
        <begin position="1"/>
        <end position="27"/>
    </location>
</feature>
<feature type="non-terminal residue" evidence="2">
    <location>
        <position position="1"/>
    </location>
</feature>
<accession>A0AAV5UA70</accession>
<dbReference type="EMBL" id="BTSX01000006">
    <property type="protein sequence ID" value="GMT03776.1"/>
    <property type="molecule type" value="Genomic_DNA"/>
</dbReference>
<sequence>RSSEDKENVGKRKASSLKEKDAEETKRITQLRKDTEYKHLTETIEKMEKRMQVEKVYKMRDVPVPPVYKYDIMEEVYAGEKETHEDWDKKAREDGSQNNCAIDYLVGTTSRERGEGGLTEKVLIKYHEYPVPSWGDLERIEQGSAQDDLALRVALLDFVELFLIEKLGVKKFKKKYGSRYLQHEEGQGEGCYVSDEWSLYTNRLRAIEYSWNTINTSWSVPHIYIEDWTGKECDDEALRQLEYIQKSM</sequence>
<name>A0AAV5UA70_9BILA</name>
<evidence type="ECO:0000313" key="2">
    <source>
        <dbReference type="EMBL" id="GMT03776.1"/>
    </source>
</evidence>